<name>A0A1F5HZR0_9BACT</name>
<evidence type="ECO:0000313" key="2">
    <source>
        <dbReference type="Proteomes" id="UP000179227"/>
    </source>
</evidence>
<proteinExistence type="predicted"/>
<protein>
    <submittedName>
        <fullName evidence="1">Uncharacterized protein</fullName>
    </submittedName>
</protein>
<sequence>MAIRQVEKPVNIKELVLEESIQKERYVFRPEDEISEDDFDSIRKFIVKDPQGWNFLQLAYETSVLFPAKKEDLGIGDWTTVIIANEMKSYKDAIREGLPSIIRNYKAFFNLPTTSDLSAINIDINDMRGIYATLMKKVRRKEFPQAVLDSLVAYKLLYPSEYEDFGVNDASQEQMISAAHNAGLETGMRMAARIKILLPSFDIRTAFSDSDIAMHYKNFLAHKSQGQWGLVAEEAFSLYILTAEKVETEDGKLKVTLPDKFQSATTTPTLPETRRF</sequence>
<dbReference type="Proteomes" id="UP000179227">
    <property type="component" value="Unassembled WGS sequence"/>
</dbReference>
<evidence type="ECO:0000313" key="1">
    <source>
        <dbReference type="EMBL" id="OGE09593.1"/>
    </source>
</evidence>
<accession>A0A1F5HZR0</accession>
<dbReference type="STRING" id="1797729.A3A60_01540"/>
<reference evidence="1 2" key="1">
    <citation type="journal article" date="2016" name="Nat. Commun.">
        <title>Thousands of microbial genomes shed light on interconnected biogeochemical processes in an aquifer system.</title>
        <authorList>
            <person name="Anantharaman K."/>
            <person name="Brown C.T."/>
            <person name="Hug L.A."/>
            <person name="Sharon I."/>
            <person name="Castelle C.J."/>
            <person name="Probst A.J."/>
            <person name="Thomas B.C."/>
            <person name="Singh A."/>
            <person name="Wilkins M.J."/>
            <person name="Karaoz U."/>
            <person name="Brodie E.L."/>
            <person name="Williams K.H."/>
            <person name="Hubbard S.S."/>
            <person name="Banfield J.F."/>
        </authorList>
    </citation>
    <scope>NUCLEOTIDE SEQUENCE [LARGE SCALE GENOMIC DNA]</scope>
</reference>
<dbReference type="EMBL" id="MFBS01000018">
    <property type="protein sequence ID" value="OGE09593.1"/>
    <property type="molecule type" value="Genomic_DNA"/>
</dbReference>
<dbReference type="AlphaFoldDB" id="A0A1F5HZR0"/>
<comment type="caution">
    <text evidence="1">The sequence shown here is derived from an EMBL/GenBank/DDBJ whole genome shotgun (WGS) entry which is preliminary data.</text>
</comment>
<organism evidence="1 2">
    <name type="scientific">Candidatus Curtissbacteria bacterium RIFCSPLOWO2_01_FULL_42_26</name>
    <dbReference type="NCBI Taxonomy" id="1797729"/>
    <lineage>
        <taxon>Bacteria</taxon>
        <taxon>Candidatus Curtissiibacteriota</taxon>
    </lineage>
</organism>
<gene>
    <name evidence="1" type="ORF">A3A60_01540</name>
</gene>